<dbReference type="RefSeq" id="XP_033776861.1">
    <property type="nucleotide sequence ID" value="XM_033920970.1"/>
</dbReference>
<dbReference type="InterPro" id="IPR036249">
    <property type="entry name" value="Thioredoxin-like_sf"/>
</dbReference>
<dbReference type="InterPro" id="IPR004046">
    <property type="entry name" value="GST_C"/>
</dbReference>
<dbReference type="GeneID" id="117348632"/>
<comment type="subunit">
    <text evidence="2 4">Homodimer.</text>
</comment>
<dbReference type="InterPro" id="IPR010987">
    <property type="entry name" value="Glutathione-S-Trfase_C-like"/>
</dbReference>
<name>A0A6P8PMW7_GEOSA</name>
<keyword evidence="3 4" id="KW-0808">Transferase</keyword>
<gene>
    <name evidence="8" type="primary">LOC117348632</name>
</gene>
<dbReference type="SFLD" id="SFLDS00019">
    <property type="entry name" value="Glutathione_Transferase_(cytos"/>
    <property type="match status" value="1"/>
</dbReference>
<organism evidence="7 8">
    <name type="scientific">Geotrypetes seraphini</name>
    <name type="common">Gaboon caecilian</name>
    <name type="synonym">Caecilia seraphini</name>
    <dbReference type="NCBI Taxonomy" id="260995"/>
    <lineage>
        <taxon>Eukaryota</taxon>
        <taxon>Metazoa</taxon>
        <taxon>Chordata</taxon>
        <taxon>Craniata</taxon>
        <taxon>Vertebrata</taxon>
        <taxon>Euteleostomi</taxon>
        <taxon>Amphibia</taxon>
        <taxon>Gymnophiona</taxon>
        <taxon>Geotrypetes</taxon>
    </lineage>
</organism>
<dbReference type="InterPro" id="IPR004045">
    <property type="entry name" value="Glutathione_S-Trfase_N"/>
</dbReference>
<evidence type="ECO:0000259" key="6">
    <source>
        <dbReference type="PROSITE" id="PS50405"/>
    </source>
</evidence>
<dbReference type="InterPro" id="IPR050213">
    <property type="entry name" value="GST_superfamily"/>
</dbReference>
<dbReference type="GO" id="GO:0005634">
    <property type="term" value="C:nucleus"/>
    <property type="evidence" value="ECO:0007669"/>
    <property type="project" value="UniProtKB-SubCell"/>
</dbReference>
<dbReference type="InterPro" id="IPR036282">
    <property type="entry name" value="Glutathione-S-Trfase_C_sf"/>
</dbReference>
<comment type="subcellular location">
    <subcellularLocation>
        <location evidence="4">Cytoplasm</location>
    </subcellularLocation>
    <subcellularLocation>
        <location evidence="4">Mitochondrion</location>
    </subcellularLocation>
    <subcellularLocation>
        <location evidence="4">Nucleus</location>
    </subcellularLocation>
</comment>
<feature type="domain" description="GST N-terminal" evidence="5">
    <location>
        <begin position="2"/>
        <end position="83"/>
    </location>
</feature>
<keyword evidence="4" id="KW-0496">Mitochondrion</keyword>
<evidence type="ECO:0000259" key="5">
    <source>
        <dbReference type="PROSITE" id="PS50404"/>
    </source>
</evidence>
<comment type="similarity">
    <text evidence="1 4">Belongs to the GST superfamily. Pi family.</text>
</comment>
<dbReference type="GO" id="GO:0005739">
    <property type="term" value="C:mitochondrion"/>
    <property type="evidence" value="ECO:0007669"/>
    <property type="project" value="UniProtKB-SubCell"/>
</dbReference>
<feature type="domain" description="GST C-terminal" evidence="6">
    <location>
        <begin position="85"/>
        <end position="206"/>
    </location>
</feature>
<dbReference type="SUPFAM" id="SSF47616">
    <property type="entry name" value="GST C-terminal domain-like"/>
    <property type="match status" value="1"/>
</dbReference>
<evidence type="ECO:0000256" key="2">
    <source>
        <dbReference type="ARBA" id="ARBA00011738"/>
    </source>
</evidence>
<reference evidence="8" key="1">
    <citation type="submission" date="2025-08" db="UniProtKB">
        <authorList>
            <consortium name="RefSeq"/>
        </authorList>
    </citation>
    <scope>IDENTIFICATION</scope>
</reference>
<dbReference type="FunFam" id="1.20.1050.10:FF:000047">
    <property type="entry name" value="Glutathione S-transferase P"/>
    <property type="match status" value="1"/>
</dbReference>
<dbReference type="EC" id="2.5.1.18" evidence="4"/>
<dbReference type="OrthoDB" id="4951845at2759"/>
<dbReference type="GO" id="GO:0006749">
    <property type="term" value="P:glutathione metabolic process"/>
    <property type="evidence" value="ECO:0007669"/>
    <property type="project" value="UniProtKB-UniRule"/>
</dbReference>
<dbReference type="Pfam" id="PF14497">
    <property type="entry name" value="GST_C_3"/>
    <property type="match status" value="1"/>
</dbReference>
<evidence type="ECO:0000256" key="1">
    <source>
        <dbReference type="ARBA" id="ARBA00007297"/>
    </source>
</evidence>
<dbReference type="SFLD" id="SFLDG00363">
    <property type="entry name" value="AMPS_(cytGST):_Alpha-__Mu-__Pi"/>
    <property type="match status" value="1"/>
</dbReference>
<accession>A0A6P8PMW7</accession>
<evidence type="ECO:0000256" key="3">
    <source>
        <dbReference type="ARBA" id="ARBA00022679"/>
    </source>
</evidence>
<dbReference type="Gene3D" id="3.40.30.10">
    <property type="entry name" value="Glutaredoxin"/>
    <property type="match status" value="1"/>
</dbReference>
<evidence type="ECO:0000313" key="7">
    <source>
        <dbReference type="Proteomes" id="UP000515159"/>
    </source>
</evidence>
<dbReference type="KEGG" id="gsh:117348632"/>
<dbReference type="InterPro" id="IPR003082">
    <property type="entry name" value="GST_pi"/>
</dbReference>
<dbReference type="PANTHER" id="PTHR11571">
    <property type="entry name" value="GLUTATHIONE S-TRANSFERASE"/>
    <property type="match status" value="1"/>
</dbReference>
<dbReference type="PRINTS" id="PR01268">
    <property type="entry name" value="GSTRNSFRASEP"/>
</dbReference>
<evidence type="ECO:0000256" key="4">
    <source>
        <dbReference type="RuleBase" id="RU368105"/>
    </source>
</evidence>
<dbReference type="GO" id="GO:0004364">
    <property type="term" value="F:glutathione transferase activity"/>
    <property type="evidence" value="ECO:0007669"/>
    <property type="project" value="UniProtKB-UniRule"/>
</dbReference>
<dbReference type="InterPro" id="IPR040079">
    <property type="entry name" value="Glutathione_S-Trfase"/>
</dbReference>
<dbReference type="InParanoid" id="A0A6P8PMW7"/>
<keyword evidence="7" id="KW-1185">Reference proteome</keyword>
<dbReference type="Proteomes" id="UP000515159">
    <property type="component" value="Chromosome 14"/>
</dbReference>
<evidence type="ECO:0000313" key="8">
    <source>
        <dbReference type="RefSeq" id="XP_033776861.1"/>
    </source>
</evidence>
<dbReference type="GO" id="GO:0005829">
    <property type="term" value="C:cytosol"/>
    <property type="evidence" value="ECO:0007669"/>
    <property type="project" value="TreeGrafter"/>
</dbReference>
<dbReference type="PROSITE" id="PS50404">
    <property type="entry name" value="GST_NTER"/>
    <property type="match status" value="1"/>
</dbReference>
<protein>
    <recommendedName>
        <fullName evidence="4">Glutathione S-transferase</fullName>
        <ecNumber evidence="4">2.5.1.18</ecNumber>
    </recommendedName>
    <alternativeName>
        <fullName evidence="4">GST class-pi</fullName>
    </alternativeName>
</protein>
<comment type="function">
    <text evidence="4">Conjugation of reduced glutathione to a wide number of exogenous and endogenous hydrophobic electrophiles.</text>
</comment>
<dbReference type="CDD" id="cd03076">
    <property type="entry name" value="GST_N_Pi"/>
    <property type="match status" value="1"/>
</dbReference>
<comment type="catalytic activity">
    <reaction evidence="4">
        <text>RX + glutathione = an S-substituted glutathione + a halide anion + H(+)</text>
        <dbReference type="Rhea" id="RHEA:16437"/>
        <dbReference type="ChEBI" id="CHEBI:15378"/>
        <dbReference type="ChEBI" id="CHEBI:16042"/>
        <dbReference type="ChEBI" id="CHEBI:17792"/>
        <dbReference type="ChEBI" id="CHEBI:57925"/>
        <dbReference type="ChEBI" id="CHEBI:90779"/>
        <dbReference type="EC" id="2.5.1.18"/>
    </reaction>
</comment>
<dbReference type="Pfam" id="PF02798">
    <property type="entry name" value="GST_N"/>
    <property type="match status" value="1"/>
</dbReference>
<dbReference type="PROSITE" id="PS50405">
    <property type="entry name" value="GST_CTER"/>
    <property type="match status" value="1"/>
</dbReference>
<keyword evidence="4" id="KW-0963">Cytoplasm</keyword>
<dbReference type="Gene3D" id="1.20.1050.10">
    <property type="match status" value="1"/>
</dbReference>
<dbReference type="SFLD" id="SFLDG01205">
    <property type="entry name" value="AMPS.1"/>
    <property type="match status" value="1"/>
</dbReference>
<dbReference type="PANTHER" id="PTHR11571:SF141">
    <property type="entry name" value="GLUTATHIONE S-TRANSFERASE"/>
    <property type="match status" value="1"/>
</dbReference>
<keyword evidence="4" id="KW-0539">Nucleus</keyword>
<proteinExistence type="inferred from homology"/>
<dbReference type="SUPFAM" id="SSF52833">
    <property type="entry name" value="Thioredoxin-like"/>
    <property type="match status" value="1"/>
</dbReference>
<dbReference type="AlphaFoldDB" id="A0A6P8PMW7"/>
<sequence length="212" mass="24260">MPGYVITYFPVRGRAEAMRLLLADQGAEWKDDVVPLQKWFAGEVDLKKTAVFGQLPQMKDGEFCLYQSNTILRYLGRKYDLCGSNIKEAAVIDMVNDGVEDLRQKYAGVVYYNREPGPEKYIEELPTHLSPFERLLSQNSKGSGFIAGNKISFADYNFLDMLQNHQHLAPDCLKSFPLMLAYLDRMTSRPKLKTYLESDTRKNCPITLKDVK</sequence>